<feature type="region of interest" description="Disordered" evidence="1">
    <location>
        <begin position="43"/>
        <end position="201"/>
    </location>
</feature>
<feature type="compositionally biased region" description="Low complexity" evidence="1">
    <location>
        <begin position="94"/>
        <end position="107"/>
    </location>
</feature>
<evidence type="ECO:0000256" key="1">
    <source>
        <dbReference type="SAM" id="MobiDB-lite"/>
    </source>
</evidence>
<reference evidence="2 3" key="1">
    <citation type="journal article" date="2019" name="Commun. Biol.">
        <title>The bagworm genome reveals a unique fibroin gene that provides high tensile strength.</title>
        <authorList>
            <person name="Kono N."/>
            <person name="Nakamura H."/>
            <person name="Ohtoshi R."/>
            <person name="Tomita M."/>
            <person name="Numata K."/>
            <person name="Arakawa K."/>
        </authorList>
    </citation>
    <scope>NUCLEOTIDE SEQUENCE [LARGE SCALE GENOMIC DNA]</scope>
</reference>
<evidence type="ECO:0000313" key="3">
    <source>
        <dbReference type="Proteomes" id="UP000299102"/>
    </source>
</evidence>
<evidence type="ECO:0000313" key="2">
    <source>
        <dbReference type="EMBL" id="GBP61766.1"/>
    </source>
</evidence>
<name>A0A4C1XD47_EUMVA</name>
<dbReference type="STRING" id="151549.A0A4C1XD47"/>
<sequence length="444" mass="49088">MNNALPIPTYTWHQLTVVNLDFAIVCEACLLFDHDLITPSCHRSKKETNGNGSHNGSSAGNSNTSSSNSISNMVGSKEAWPSLGSSPPTDTPQRKQPSPSQSSIKSQENGTSDSNSHTQQQQQAQTKTNKEQSHTDKTNSSRHNKESTINQNSHRKNKTTDSKCRQQQNKQTNSTNESESEEKETTETAQQSSVFESDSQRSYLTNEFDELESERHSLLETHDLLENSDHSLLEDDNNHSLLDDANSDVLMMQRHREMLAGLVDSNHLMKANGPVNGYALLDNNMYLGNERQISQIYQNNIEKELMMRERNREMMMRQNELLARQALMDKHYMPQSSIGLESANELLGANYHNNASLLTPFGVRTLGGAAGGVGVGAGAAPYALQPRLLPQPQPQLVNGYDATAQQVGLPIVITNSIEGLDVKPFPLAQCGFETANSHSHNQLC</sequence>
<dbReference type="AlphaFoldDB" id="A0A4C1XD47"/>
<feature type="compositionally biased region" description="Polar residues" evidence="1">
    <location>
        <begin position="108"/>
        <end position="118"/>
    </location>
</feature>
<keyword evidence="3" id="KW-1185">Reference proteome</keyword>
<dbReference type="Proteomes" id="UP000299102">
    <property type="component" value="Unassembled WGS sequence"/>
</dbReference>
<feature type="compositionally biased region" description="Low complexity" evidence="1">
    <location>
        <begin position="49"/>
        <end position="76"/>
    </location>
</feature>
<feature type="compositionally biased region" description="Basic and acidic residues" evidence="1">
    <location>
        <begin position="128"/>
        <end position="146"/>
    </location>
</feature>
<accession>A0A4C1XD47</accession>
<gene>
    <name evidence="2" type="ORF">EVAR_96010_1</name>
</gene>
<proteinExistence type="predicted"/>
<protein>
    <submittedName>
        <fullName evidence="2">Uncharacterized protein</fullName>
    </submittedName>
</protein>
<dbReference type="OrthoDB" id="1923159at2759"/>
<comment type="caution">
    <text evidence="2">The sequence shown here is derived from an EMBL/GenBank/DDBJ whole genome shotgun (WGS) entry which is preliminary data.</text>
</comment>
<dbReference type="EMBL" id="BGZK01000822">
    <property type="protein sequence ID" value="GBP61766.1"/>
    <property type="molecule type" value="Genomic_DNA"/>
</dbReference>
<organism evidence="2 3">
    <name type="scientific">Eumeta variegata</name>
    <name type="common">Bagworm moth</name>
    <name type="synonym">Eumeta japonica</name>
    <dbReference type="NCBI Taxonomy" id="151549"/>
    <lineage>
        <taxon>Eukaryota</taxon>
        <taxon>Metazoa</taxon>
        <taxon>Ecdysozoa</taxon>
        <taxon>Arthropoda</taxon>
        <taxon>Hexapoda</taxon>
        <taxon>Insecta</taxon>
        <taxon>Pterygota</taxon>
        <taxon>Neoptera</taxon>
        <taxon>Endopterygota</taxon>
        <taxon>Lepidoptera</taxon>
        <taxon>Glossata</taxon>
        <taxon>Ditrysia</taxon>
        <taxon>Tineoidea</taxon>
        <taxon>Psychidae</taxon>
        <taxon>Oiketicinae</taxon>
        <taxon>Eumeta</taxon>
    </lineage>
</organism>